<dbReference type="Proteomes" id="UP000054359">
    <property type="component" value="Unassembled WGS sequence"/>
</dbReference>
<reference evidence="1 2" key="1">
    <citation type="submission" date="2013-11" db="EMBL/GenBank/DDBJ databases">
        <title>Genome sequencing of Stegodyphus mimosarum.</title>
        <authorList>
            <person name="Bechsgaard J."/>
        </authorList>
    </citation>
    <scope>NUCLEOTIDE SEQUENCE [LARGE SCALE GENOMIC DNA]</scope>
</reference>
<dbReference type="AlphaFoldDB" id="A0A087TTF9"/>
<accession>A0A087TTF9</accession>
<protein>
    <submittedName>
        <fullName evidence="1">Uncharacterized protein</fullName>
    </submittedName>
</protein>
<name>A0A087TTF9_STEMI</name>
<evidence type="ECO:0000313" key="2">
    <source>
        <dbReference type="Proteomes" id="UP000054359"/>
    </source>
</evidence>
<evidence type="ECO:0000313" key="1">
    <source>
        <dbReference type="EMBL" id="KFM68398.1"/>
    </source>
</evidence>
<sequence length="62" mass="7454">MLILIKNQANLYFLLIHLQFLFWQKCKLDMLILMSGFYKNILKLIHLKKLCTLNQEIRASVM</sequence>
<proteinExistence type="predicted"/>
<feature type="non-terminal residue" evidence="1">
    <location>
        <position position="62"/>
    </location>
</feature>
<organism evidence="1 2">
    <name type="scientific">Stegodyphus mimosarum</name>
    <name type="common">African social velvet spider</name>
    <dbReference type="NCBI Taxonomy" id="407821"/>
    <lineage>
        <taxon>Eukaryota</taxon>
        <taxon>Metazoa</taxon>
        <taxon>Ecdysozoa</taxon>
        <taxon>Arthropoda</taxon>
        <taxon>Chelicerata</taxon>
        <taxon>Arachnida</taxon>
        <taxon>Araneae</taxon>
        <taxon>Araneomorphae</taxon>
        <taxon>Entelegynae</taxon>
        <taxon>Eresoidea</taxon>
        <taxon>Eresidae</taxon>
        <taxon>Stegodyphus</taxon>
    </lineage>
</organism>
<gene>
    <name evidence="1" type="ORF">X975_24836</name>
</gene>
<dbReference type="EMBL" id="KK116662">
    <property type="protein sequence ID" value="KFM68398.1"/>
    <property type="molecule type" value="Genomic_DNA"/>
</dbReference>
<keyword evidence="2" id="KW-1185">Reference proteome</keyword>